<dbReference type="InterPro" id="IPR051374">
    <property type="entry name" value="Ataxin-10/CTR86_families"/>
</dbReference>
<keyword evidence="7" id="KW-1185">Reference proteome</keyword>
<dbReference type="Gene3D" id="1.25.10.10">
    <property type="entry name" value="Leucine-rich Repeat Variant"/>
    <property type="match status" value="2"/>
</dbReference>
<evidence type="ECO:0000313" key="10">
    <source>
        <dbReference type="RefSeq" id="XP_052123713.1"/>
    </source>
</evidence>
<evidence type="ECO:0000256" key="3">
    <source>
        <dbReference type="ARBA" id="ARBA00022618"/>
    </source>
</evidence>
<dbReference type="RefSeq" id="XP_026279520.1">
    <property type="nucleotide sequence ID" value="XM_026423735.2"/>
</dbReference>
<evidence type="ECO:0000256" key="2">
    <source>
        <dbReference type="ARBA" id="ARBA00018804"/>
    </source>
</evidence>
<reference evidence="8 9" key="1">
    <citation type="submission" date="2025-04" db="UniProtKB">
        <authorList>
            <consortium name="RefSeq"/>
        </authorList>
    </citation>
    <scope>IDENTIFICATION</scope>
    <source>
        <tissue evidence="8 9">Whole organism</tissue>
    </source>
</reference>
<evidence type="ECO:0000313" key="8">
    <source>
        <dbReference type="RefSeq" id="XP_026279520.1"/>
    </source>
</evidence>
<evidence type="ECO:0000313" key="9">
    <source>
        <dbReference type="RefSeq" id="XP_026279522.1"/>
    </source>
</evidence>
<evidence type="ECO:0000313" key="7">
    <source>
        <dbReference type="Proteomes" id="UP000504606"/>
    </source>
</evidence>
<evidence type="ECO:0000256" key="5">
    <source>
        <dbReference type="ARBA" id="ARBA00045173"/>
    </source>
</evidence>
<dbReference type="Proteomes" id="UP000504606">
    <property type="component" value="Unplaced"/>
</dbReference>
<dbReference type="InterPro" id="IPR016024">
    <property type="entry name" value="ARM-type_fold"/>
</dbReference>
<comment type="function">
    <text evidence="5">May play a role in the regulation of cytokinesis. May play a role in signaling by stimulating protein glycosylation. Induces neuritogenesis by activating the Ras-MAP kinase pathway and is necessary for the survival of cerebellar neurons. Does not appear to play a major role in ciliogenesis.</text>
</comment>
<proteinExistence type="inferred from homology"/>
<protein>
    <recommendedName>
        <fullName evidence="2">Ataxin-10</fullName>
    </recommendedName>
</protein>
<dbReference type="PANTHER" id="PTHR13255:SF0">
    <property type="entry name" value="ATAXIN-10"/>
    <property type="match status" value="1"/>
</dbReference>
<keyword evidence="3" id="KW-0132">Cell division</keyword>
<evidence type="ECO:0000256" key="1">
    <source>
        <dbReference type="ARBA" id="ARBA00008384"/>
    </source>
</evidence>
<dbReference type="PANTHER" id="PTHR13255">
    <property type="entry name" value="ATAXIN-10"/>
    <property type="match status" value="1"/>
</dbReference>
<dbReference type="RefSeq" id="XP_052123713.1">
    <property type="nucleotide sequence ID" value="XM_052267753.1"/>
</dbReference>
<dbReference type="GO" id="GO:0051301">
    <property type="term" value="P:cell division"/>
    <property type="evidence" value="ECO:0007669"/>
    <property type="project" value="UniProtKB-KW"/>
</dbReference>
<dbReference type="KEGG" id="foc:113207250"/>
<comment type="similarity">
    <text evidence="1">Belongs to the ataxin-10 family.</text>
</comment>
<dbReference type="GO" id="GO:0031175">
    <property type="term" value="P:neuron projection development"/>
    <property type="evidence" value="ECO:0007669"/>
    <property type="project" value="TreeGrafter"/>
</dbReference>
<accession>A0A6J1SES4</accession>
<dbReference type="InterPro" id="IPR019156">
    <property type="entry name" value="Ataxin-10_domain"/>
</dbReference>
<dbReference type="SUPFAM" id="SSF48371">
    <property type="entry name" value="ARM repeat"/>
    <property type="match status" value="1"/>
</dbReference>
<dbReference type="InterPro" id="IPR011989">
    <property type="entry name" value="ARM-like"/>
</dbReference>
<evidence type="ECO:0000256" key="4">
    <source>
        <dbReference type="ARBA" id="ARBA00023306"/>
    </source>
</evidence>
<dbReference type="GeneID" id="113207250"/>
<dbReference type="Pfam" id="PF09759">
    <property type="entry name" value="Atx10homo_assoc"/>
    <property type="match status" value="1"/>
</dbReference>
<name>A0A6J1SES4_FRAOC</name>
<keyword evidence="4" id="KW-0131">Cell cycle</keyword>
<feature type="domain" description="Ataxin-10" evidence="6">
    <location>
        <begin position="338"/>
        <end position="434"/>
    </location>
</feature>
<sequence>MPGNVAKSLHTLAGALSEDTGCSEEDLETILMSYRTLRNGCAGNPDYQTNCTANASLLADSLKIMTFLLNSEDENSALCVRVATQFLGNLIVNHSDNQLIVWDKFSSLLKKMLASKDVKLKNFSAMVMYNILLGHPDLCAPKPYGIDLLATFLKFAVMDSEFGVYATELFLSTPDVFEESYPSLDIECRLRLLEICHDILLSMPEMSIKVEDKKKKEGVKSEPTRKILMPTLKFMVEQLKRRSFLILKTSAHYADSLEPREVSKLIEVVACASSKEPYITELQSDKSLLIDCNFLLKSIHMAGQAGDSDFSPIHKLSELNLSEKGVESKIEQHPAFGFKACLVRLLGNLCWRHRENQDQVRELDGIPLLLDCCSIDARNPLMIQWVVLAIRNLCENNKENQCVIAAMNREGTIDSRMLHDLGLTIHGDEKSNKVRIVPLKNK</sequence>
<dbReference type="RefSeq" id="XP_026279522.1">
    <property type="nucleotide sequence ID" value="XM_026423737.2"/>
</dbReference>
<organism evidence="7 9">
    <name type="scientific">Frankliniella occidentalis</name>
    <name type="common">Western flower thrips</name>
    <name type="synonym">Euthrips occidentalis</name>
    <dbReference type="NCBI Taxonomy" id="133901"/>
    <lineage>
        <taxon>Eukaryota</taxon>
        <taxon>Metazoa</taxon>
        <taxon>Ecdysozoa</taxon>
        <taxon>Arthropoda</taxon>
        <taxon>Hexapoda</taxon>
        <taxon>Insecta</taxon>
        <taxon>Pterygota</taxon>
        <taxon>Neoptera</taxon>
        <taxon>Paraneoptera</taxon>
        <taxon>Thysanoptera</taxon>
        <taxon>Terebrantia</taxon>
        <taxon>Thripoidea</taxon>
        <taxon>Thripidae</taxon>
        <taxon>Frankliniella</taxon>
    </lineage>
</organism>
<dbReference type="GO" id="GO:0005829">
    <property type="term" value="C:cytosol"/>
    <property type="evidence" value="ECO:0007669"/>
    <property type="project" value="TreeGrafter"/>
</dbReference>
<dbReference type="AlphaFoldDB" id="A0A6J1SES4"/>
<evidence type="ECO:0000259" key="6">
    <source>
        <dbReference type="Pfam" id="PF09759"/>
    </source>
</evidence>
<gene>
    <name evidence="8 9 10" type="primary">LOC113207250</name>
</gene>
<dbReference type="OrthoDB" id="379794at2759"/>